<dbReference type="EMBL" id="RBPQ01000256">
    <property type="protein sequence ID" value="RMO21745.1"/>
    <property type="molecule type" value="Genomic_DNA"/>
</dbReference>
<proteinExistence type="predicted"/>
<dbReference type="Proteomes" id="UP000276886">
    <property type="component" value="Unassembled WGS sequence"/>
</dbReference>
<keyword evidence="1" id="KW-0233">DNA recombination</keyword>
<evidence type="ECO:0000259" key="2">
    <source>
        <dbReference type="PROSITE" id="PS51898"/>
    </source>
</evidence>
<organism evidence="3 4">
    <name type="scientific">Pseudomonas syringae pv. pisi</name>
    <dbReference type="NCBI Taxonomy" id="59510"/>
    <lineage>
        <taxon>Bacteria</taxon>
        <taxon>Pseudomonadati</taxon>
        <taxon>Pseudomonadota</taxon>
        <taxon>Gammaproteobacteria</taxon>
        <taxon>Pseudomonadales</taxon>
        <taxon>Pseudomonadaceae</taxon>
        <taxon>Pseudomonas</taxon>
        <taxon>Pseudomonas syringae</taxon>
    </lineage>
</organism>
<dbReference type="SUPFAM" id="SSF56349">
    <property type="entry name" value="DNA breaking-rejoining enzymes"/>
    <property type="match status" value="1"/>
</dbReference>
<dbReference type="GO" id="GO:0015074">
    <property type="term" value="P:DNA integration"/>
    <property type="evidence" value="ECO:0007669"/>
    <property type="project" value="InterPro"/>
</dbReference>
<evidence type="ECO:0000256" key="1">
    <source>
        <dbReference type="ARBA" id="ARBA00023172"/>
    </source>
</evidence>
<reference evidence="3 4" key="1">
    <citation type="submission" date="2018-08" db="EMBL/GenBank/DDBJ databases">
        <title>Recombination of ecologically and evolutionarily significant loci maintains genetic cohesion in the Pseudomonas syringae species complex.</title>
        <authorList>
            <person name="Dillon M."/>
            <person name="Thakur S."/>
            <person name="Almeida R.N.D."/>
            <person name="Weir B.S."/>
            <person name="Guttman D.S."/>
        </authorList>
    </citation>
    <scope>NUCLEOTIDE SEQUENCE [LARGE SCALE GENOMIC DNA]</scope>
    <source>
        <strain evidence="3 4">ICMP 2788</strain>
    </source>
</reference>
<evidence type="ECO:0000313" key="4">
    <source>
        <dbReference type="Proteomes" id="UP000276886"/>
    </source>
</evidence>
<gene>
    <name evidence="3" type="ORF">ALQ44_01970</name>
</gene>
<dbReference type="InterPro" id="IPR013762">
    <property type="entry name" value="Integrase-like_cat_sf"/>
</dbReference>
<comment type="caution">
    <text evidence="3">The sequence shown here is derived from an EMBL/GenBank/DDBJ whole genome shotgun (WGS) entry which is preliminary data.</text>
</comment>
<dbReference type="Gene3D" id="1.10.443.10">
    <property type="entry name" value="Intergrase catalytic core"/>
    <property type="match status" value="1"/>
</dbReference>
<evidence type="ECO:0000313" key="3">
    <source>
        <dbReference type="EMBL" id="RMO21745.1"/>
    </source>
</evidence>
<dbReference type="InterPro" id="IPR002104">
    <property type="entry name" value="Integrase_catalytic"/>
</dbReference>
<dbReference type="InterPro" id="IPR011010">
    <property type="entry name" value="DNA_brk_join_enz"/>
</dbReference>
<dbReference type="CDD" id="cd00397">
    <property type="entry name" value="DNA_BRE_C"/>
    <property type="match status" value="1"/>
</dbReference>
<dbReference type="GO" id="GO:0003677">
    <property type="term" value="F:DNA binding"/>
    <property type="evidence" value="ECO:0007669"/>
    <property type="project" value="InterPro"/>
</dbReference>
<dbReference type="PROSITE" id="PS51898">
    <property type="entry name" value="TYR_RECOMBINASE"/>
    <property type="match status" value="1"/>
</dbReference>
<sequence>MLALVFVLFFFLIGNSKQKVRSMALILTTRKRVYLGIPTFALFLSDDGGQEKEFKLFTLFVNDLIEANVPFNTVRNYALWVKTFLWYMLVGIGFEGASQVSVNMLYRSYYSYLVFGVDAYSDVVRKICGTLPSPCVGGGSAITYHASINRLINFSKEYIKLINDYKSSGLAVEDELQHDFVHKISEVIVVGRSRKEQQARNEYSFGTVSKFSSVGRKSYTRHLPVIDKYNDLIDDHKFFPLEKISELIASASSHRDAALWALMGGTSLRVSESMQVLREDIDLVARKVYVMKPVSRESIQTSYAGLNELQFKMLAWKGRATKHTVFLEPYGEMFFNELQLYYEREYNPSVSHNFVFQTKYGDPLYLSDYSSVVYTPFRETSTPILESIGWREKWLSPHSLRHSYIYFMKNYLEHSRGIGLSDSELMLLTGHTDPASLKRYAKCDYELLLIKIAGANTARHTGGVKSQTEYRIEYLERQLEDFKSLLKAEQGLK</sequence>
<name>A0A3M3TLV2_PSESJ</name>
<feature type="domain" description="Tyr recombinase" evidence="2">
    <location>
        <begin position="234"/>
        <end position="453"/>
    </location>
</feature>
<dbReference type="Pfam" id="PF00589">
    <property type="entry name" value="Phage_integrase"/>
    <property type="match status" value="1"/>
</dbReference>
<dbReference type="GO" id="GO:0006310">
    <property type="term" value="P:DNA recombination"/>
    <property type="evidence" value="ECO:0007669"/>
    <property type="project" value="UniProtKB-KW"/>
</dbReference>
<accession>A0A3M3TLV2</accession>
<dbReference type="AlphaFoldDB" id="A0A3M3TLV2"/>
<protein>
    <submittedName>
        <fullName evidence="3">Phage integrase family site specific recombinase</fullName>
    </submittedName>
</protein>